<gene>
    <name evidence="3" type="ORF">SK128_005941</name>
</gene>
<dbReference type="GO" id="GO:0050808">
    <property type="term" value="P:synapse organization"/>
    <property type="evidence" value="ECO:0007669"/>
    <property type="project" value="TreeGrafter"/>
</dbReference>
<dbReference type="Pfam" id="PF13927">
    <property type="entry name" value="Ig_3"/>
    <property type="match status" value="1"/>
</dbReference>
<accession>A0AAN8WR15</accession>
<dbReference type="AlphaFoldDB" id="A0AAN8WR15"/>
<dbReference type="InterPro" id="IPR013783">
    <property type="entry name" value="Ig-like_fold"/>
</dbReference>
<dbReference type="SUPFAM" id="SSF48726">
    <property type="entry name" value="Immunoglobulin"/>
    <property type="match status" value="1"/>
</dbReference>
<dbReference type="InterPro" id="IPR003598">
    <property type="entry name" value="Ig_sub2"/>
</dbReference>
<keyword evidence="1" id="KW-0472">Membrane</keyword>
<dbReference type="Proteomes" id="UP001381693">
    <property type="component" value="Unassembled WGS sequence"/>
</dbReference>
<dbReference type="PROSITE" id="PS50835">
    <property type="entry name" value="IG_LIKE"/>
    <property type="match status" value="1"/>
</dbReference>
<feature type="transmembrane region" description="Helical" evidence="1">
    <location>
        <begin position="109"/>
        <end position="130"/>
    </location>
</feature>
<organism evidence="3 4">
    <name type="scientific">Halocaridina rubra</name>
    <name type="common">Hawaiian red shrimp</name>
    <dbReference type="NCBI Taxonomy" id="373956"/>
    <lineage>
        <taxon>Eukaryota</taxon>
        <taxon>Metazoa</taxon>
        <taxon>Ecdysozoa</taxon>
        <taxon>Arthropoda</taxon>
        <taxon>Crustacea</taxon>
        <taxon>Multicrustacea</taxon>
        <taxon>Malacostraca</taxon>
        <taxon>Eumalacostraca</taxon>
        <taxon>Eucarida</taxon>
        <taxon>Decapoda</taxon>
        <taxon>Pleocyemata</taxon>
        <taxon>Caridea</taxon>
        <taxon>Atyoidea</taxon>
        <taxon>Atyidae</taxon>
        <taxon>Halocaridina</taxon>
    </lineage>
</organism>
<dbReference type="SMART" id="SM00408">
    <property type="entry name" value="IGc2"/>
    <property type="match status" value="1"/>
</dbReference>
<dbReference type="InterPro" id="IPR003599">
    <property type="entry name" value="Ig_sub"/>
</dbReference>
<keyword evidence="1" id="KW-0812">Transmembrane</keyword>
<name>A0AAN8WR15_HALRR</name>
<dbReference type="PANTHER" id="PTHR23279">
    <property type="entry name" value="DEFECTIVE PROBOSCIS EXTENSION RESPONSE DPR -RELATED"/>
    <property type="match status" value="1"/>
</dbReference>
<evidence type="ECO:0000313" key="3">
    <source>
        <dbReference type="EMBL" id="KAK7066723.1"/>
    </source>
</evidence>
<dbReference type="InterPro" id="IPR007110">
    <property type="entry name" value="Ig-like_dom"/>
</dbReference>
<dbReference type="InterPro" id="IPR036179">
    <property type="entry name" value="Ig-like_dom_sf"/>
</dbReference>
<evidence type="ECO:0000313" key="4">
    <source>
        <dbReference type="Proteomes" id="UP001381693"/>
    </source>
</evidence>
<dbReference type="GO" id="GO:0032589">
    <property type="term" value="C:neuron projection membrane"/>
    <property type="evidence" value="ECO:0007669"/>
    <property type="project" value="TreeGrafter"/>
</dbReference>
<comment type="caution">
    <text evidence="3">The sequence shown here is derived from an EMBL/GenBank/DDBJ whole genome shotgun (WGS) entry which is preliminary data.</text>
</comment>
<dbReference type="EMBL" id="JAXCGZ010019049">
    <property type="protein sequence ID" value="KAK7066723.1"/>
    <property type="molecule type" value="Genomic_DNA"/>
</dbReference>
<feature type="non-terminal residue" evidence="3">
    <location>
        <position position="133"/>
    </location>
</feature>
<protein>
    <recommendedName>
        <fullName evidence="2">Ig-like domain-containing protein</fullName>
    </recommendedName>
</protein>
<evidence type="ECO:0000256" key="1">
    <source>
        <dbReference type="SAM" id="Phobius"/>
    </source>
</evidence>
<keyword evidence="4" id="KW-1185">Reference proteome</keyword>
<sequence>MGPEYVKAGSTINLTCAVNQPHMQSLIYWYHNREILDYEGSVSISTRGEGDRTTSHLTITRATTHHSGNYTCWPTSAQATSAIVNVVVEGEKPQAMQTGGVKSTHSQGFGAFVLQGTLLITVLQVAFQLIKDP</sequence>
<proteinExistence type="predicted"/>
<feature type="domain" description="Ig-like" evidence="2">
    <location>
        <begin position="1"/>
        <end position="85"/>
    </location>
</feature>
<dbReference type="Gene3D" id="2.60.40.10">
    <property type="entry name" value="Immunoglobulins"/>
    <property type="match status" value="1"/>
</dbReference>
<dbReference type="InterPro" id="IPR037448">
    <property type="entry name" value="Zig-8"/>
</dbReference>
<dbReference type="SMART" id="SM00409">
    <property type="entry name" value="IG"/>
    <property type="match status" value="1"/>
</dbReference>
<dbReference type="PANTHER" id="PTHR23279:SF36">
    <property type="entry name" value="DEFECTIVE PROBOSCIS EXTENSION RESPONSE 9, ISOFORM A"/>
    <property type="match status" value="1"/>
</dbReference>
<evidence type="ECO:0000259" key="2">
    <source>
        <dbReference type="PROSITE" id="PS50835"/>
    </source>
</evidence>
<keyword evidence="1" id="KW-1133">Transmembrane helix</keyword>
<reference evidence="3 4" key="1">
    <citation type="submission" date="2023-11" db="EMBL/GenBank/DDBJ databases">
        <title>Halocaridina rubra genome assembly.</title>
        <authorList>
            <person name="Smith C."/>
        </authorList>
    </citation>
    <scope>NUCLEOTIDE SEQUENCE [LARGE SCALE GENOMIC DNA]</scope>
    <source>
        <strain evidence="3">EP-1</strain>
        <tissue evidence="3">Whole</tissue>
    </source>
</reference>